<evidence type="ECO:0000313" key="10">
    <source>
        <dbReference type="EMBL" id="PAJ71343.1"/>
    </source>
</evidence>
<gene>
    <name evidence="10" type="ORF">CIG21_01070</name>
</gene>
<keyword evidence="4" id="KW-1003">Cell membrane</keyword>
<keyword evidence="6 8" id="KW-1133">Transmembrane helix</keyword>
<keyword evidence="3" id="KW-0813">Transport</keyword>
<comment type="similarity">
    <text evidence="2">Belongs to the ABC-2 integral membrane protein family.</text>
</comment>
<feature type="transmembrane region" description="Helical" evidence="8">
    <location>
        <begin position="123"/>
        <end position="141"/>
    </location>
</feature>
<evidence type="ECO:0000259" key="9">
    <source>
        <dbReference type="Pfam" id="PF01061"/>
    </source>
</evidence>
<protein>
    <submittedName>
        <fullName evidence="10">Sugar ABC transporter permease</fullName>
    </submittedName>
</protein>
<dbReference type="Proteomes" id="UP000215771">
    <property type="component" value="Unassembled WGS sequence"/>
</dbReference>
<evidence type="ECO:0000256" key="7">
    <source>
        <dbReference type="ARBA" id="ARBA00023136"/>
    </source>
</evidence>
<sequence>MPVPPLPRTLPAPGQNPAKRALNARVSKVQDFEQLRADVTRMTSDADHETPPSKSKTMGMSFRDLVRGWSQYELWLQLGWQDIKQRYRRSTLGPLWITIATGVMALALGLLYSMLFQIDVREFLPHVTVGFIVWGFISGCIKDGANVFIENEGLIKQLPSALSVHVYRLVWRQLLFFAHNIVIWVLLVIIFRIPLTWQTLLAVPALLLLVLNGVWVTMLFGIIATRFRDVAPLLEALVQLLFYVTPIVWTTQTLKEQGGEVAQRALLAEINPLYHYLEIVRAPMINQPVAAYHWGIVAVCTVVGLLITLLAMRQMRFRVPYWV</sequence>
<comment type="caution">
    <text evidence="10">The sequence shown here is derived from an EMBL/GenBank/DDBJ whole genome shotgun (WGS) entry which is preliminary data.</text>
</comment>
<dbReference type="GO" id="GO:0140359">
    <property type="term" value="F:ABC-type transporter activity"/>
    <property type="evidence" value="ECO:0007669"/>
    <property type="project" value="InterPro"/>
</dbReference>
<evidence type="ECO:0000256" key="3">
    <source>
        <dbReference type="ARBA" id="ARBA00022448"/>
    </source>
</evidence>
<evidence type="ECO:0000313" key="11">
    <source>
        <dbReference type="Proteomes" id="UP000215771"/>
    </source>
</evidence>
<proteinExistence type="inferred from homology"/>
<dbReference type="InterPro" id="IPR013525">
    <property type="entry name" value="ABC2_TM"/>
</dbReference>
<name>A0A269PGP7_9CORY</name>
<dbReference type="GO" id="GO:0005886">
    <property type="term" value="C:plasma membrane"/>
    <property type="evidence" value="ECO:0007669"/>
    <property type="project" value="UniProtKB-SubCell"/>
</dbReference>
<accession>A0A269PGP7</accession>
<dbReference type="GO" id="GO:0015920">
    <property type="term" value="P:lipopolysaccharide transport"/>
    <property type="evidence" value="ECO:0007669"/>
    <property type="project" value="TreeGrafter"/>
</dbReference>
<feature type="domain" description="ABC-2 type transporter transmembrane" evidence="9">
    <location>
        <begin position="75"/>
        <end position="283"/>
    </location>
</feature>
<feature type="transmembrane region" description="Helical" evidence="8">
    <location>
        <begin position="95"/>
        <end position="117"/>
    </location>
</feature>
<dbReference type="Pfam" id="PF01061">
    <property type="entry name" value="ABC2_membrane"/>
    <property type="match status" value="1"/>
</dbReference>
<evidence type="ECO:0000256" key="5">
    <source>
        <dbReference type="ARBA" id="ARBA00022692"/>
    </source>
</evidence>
<evidence type="ECO:0000256" key="1">
    <source>
        <dbReference type="ARBA" id="ARBA00004651"/>
    </source>
</evidence>
<evidence type="ECO:0000256" key="4">
    <source>
        <dbReference type="ARBA" id="ARBA00022475"/>
    </source>
</evidence>
<feature type="transmembrane region" description="Helical" evidence="8">
    <location>
        <begin position="174"/>
        <end position="195"/>
    </location>
</feature>
<evidence type="ECO:0000256" key="8">
    <source>
        <dbReference type="SAM" id="Phobius"/>
    </source>
</evidence>
<dbReference type="EMBL" id="NQMQ01000001">
    <property type="protein sequence ID" value="PAJ71343.1"/>
    <property type="molecule type" value="Genomic_DNA"/>
</dbReference>
<evidence type="ECO:0000256" key="6">
    <source>
        <dbReference type="ARBA" id="ARBA00022989"/>
    </source>
</evidence>
<dbReference type="PANTHER" id="PTHR30413:SF10">
    <property type="entry name" value="CAPSULE POLYSACCHARIDE EXPORT INNER-MEMBRANE PROTEIN CTRC"/>
    <property type="match status" value="1"/>
</dbReference>
<dbReference type="PANTHER" id="PTHR30413">
    <property type="entry name" value="INNER MEMBRANE TRANSPORT PERMEASE"/>
    <property type="match status" value="1"/>
</dbReference>
<feature type="transmembrane region" description="Helical" evidence="8">
    <location>
        <begin position="201"/>
        <end position="223"/>
    </location>
</feature>
<keyword evidence="7 8" id="KW-0472">Membrane</keyword>
<feature type="transmembrane region" description="Helical" evidence="8">
    <location>
        <begin position="291"/>
        <end position="312"/>
    </location>
</feature>
<evidence type="ECO:0000256" key="2">
    <source>
        <dbReference type="ARBA" id="ARBA00007783"/>
    </source>
</evidence>
<comment type="subcellular location">
    <subcellularLocation>
        <location evidence="1">Cell membrane</location>
        <topology evidence="1">Multi-pass membrane protein</topology>
    </subcellularLocation>
</comment>
<organism evidence="10 11">
    <name type="scientific">Corynebacterium hadale</name>
    <dbReference type="NCBI Taxonomy" id="2026255"/>
    <lineage>
        <taxon>Bacteria</taxon>
        <taxon>Bacillati</taxon>
        <taxon>Actinomycetota</taxon>
        <taxon>Actinomycetes</taxon>
        <taxon>Mycobacteriales</taxon>
        <taxon>Corynebacteriaceae</taxon>
        <taxon>Corynebacterium</taxon>
    </lineage>
</organism>
<feature type="transmembrane region" description="Helical" evidence="8">
    <location>
        <begin position="230"/>
        <end position="249"/>
    </location>
</feature>
<keyword evidence="5 8" id="KW-0812">Transmembrane</keyword>
<dbReference type="AlphaFoldDB" id="A0A269PGP7"/>
<reference evidence="10 11" key="1">
    <citation type="submission" date="2017-08" db="EMBL/GenBank/DDBJ databases">
        <authorList>
            <person name="de Groot N.N."/>
        </authorList>
    </citation>
    <scope>NUCLEOTIDE SEQUENCE [LARGE SCALE GENOMIC DNA]</scope>
    <source>
        <strain evidence="10 11">NBT06-6</strain>
    </source>
</reference>